<reference evidence="1" key="3">
    <citation type="submission" date="2025-09" db="UniProtKB">
        <authorList>
            <consortium name="Ensembl"/>
        </authorList>
    </citation>
    <scope>IDENTIFICATION</scope>
</reference>
<name>A0A8B9SXJ5_ANAPL</name>
<organism evidence="1 2">
    <name type="scientific">Anas platyrhynchos</name>
    <name type="common">Mallard</name>
    <name type="synonym">Anas boschas</name>
    <dbReference type="NCBI Taxonomy" id="8839"/>
    <lineage>
        <taxon>Eukaryota</taxon>
        <taxon>Metazoa</taxon>
        <taxon>Chordata</taxon>
        <taxon>Craniata</taxon>
        <taxon>Vertebrata</taxon>
        <taxon>Euteleostomi</taxon>
        <taxon>Archelosauria</taxon>
        <taxon>Archosauria</taxon>
        <taxon>Dinosauria</taxon>
        <taxon>Saurischia</taxon>
        <taxon>Theropoda</taxon>
        <taxon>Coelurosauria</taxon>
        <taxon>Aves</taxon>
        <taxon>Neognathae</taxon>
        <taxon>Galloanserae</taxon>
        <taxon>Anseriformes</taxon>
        <taxon>Anatidae</taxon>
        <taxon>Anatinae</taxon>
        <taxon>Anas</taxon>
    </lineage>
</organism>
<reference evidence="1" key="2">
    <citation type="submission" date="2025-08" db="UniProtKB">
        <authorList>
            <consortium name="Ensembl"/>
        </authorList>
    </citation>
    <scope>IDENTIFICATION</scope>
</reference>
<evidence type="ECO:0000313" key="2">
    <source>
        <dbReference type="Proteomes" id="UP000694400"/>
    </source>
</evidence>
<proteinExistence type="predicted"/>
<dbReference type="Proteomes" id="UP000694400">
    <property type="component" value="Chromosome 2"/>
</dbReference>
<protein>
    <submittedName>
        <fullName evidence="1">Uncharacterized protein</fullName>
    </submittedName>
</protein>
<sequence length="92" mass="10944">FNLLYQLPIQWVVVQKVASIIKFYLAVPFECRSLNVISFAVLLLKSYIRSLARSLLKFKFEKYMSHFLKKLLFFSWGCVDMCLFLLRTLAKR</sequence>
<reference evidence="1" key="1">
    <citation type="submission" date="2019-08" db="EMBL/GenBank/DDBJ databases">
        <title>Three high-quality genomes provides insights into domestication of ducks.</title>
        <authorList>
            <person name="Hou Z.C."/>
            <person name="Zhu F."/>
            <person name="Yin Z.T."/>
            <person name="Zhang F."/>
        </authorList>
    </citation>
    <scope>NUCLEOTIDE SEQUENCE [LARGE SCALE GENOMIC DNA]</scope>
</reference>
<evidence type="ECO:0000313" key="1">
    <source>
        <dbReference type="Ensembl" id="ENSAPLP00020012687.1"/>
    </source>
</evidence>
<accession>A0A8B9SXJ5</accession>
<dbReference type="Ensembl" id="ENSAPLT00020013652.1">
    <property type="protein sequence ID" value="ENSAPLP00020012687.1"/>
    <property type="gene ID" value="ENSAPLG00020009310.1"/>
</dbReference>
<dbReference type="AlphaFoldDB" id="A0A8B9SXJ5"/>